<keyword evidence="10" id="KW-1185">Reference proteome</keyword>
<dbReference type="Gene3D" id="3.40.47.10">
    <property type="match status" value="2"/>
</dbReference>
<dbReference type="SUPFAM" id="SSF53901">
    <property type="entry name" value="Thiolase-like"/>
    <property type="match status" value="2"/>
</dbReference>
<dbReference type="NCBIfam" id="TIGR01930">
    <property type="entry name" value="AcCoA-C-Actrans"/>
    <property type="match status" value="1"/>
</dbReference>
<dbReference type="Pfam" id="PF00108">
    <property type="entry name" value="Thiolase_N"/>
    <property type="match status" value="1"/>
</dbReference>
<dbReference type="Proteomes" id="UP000239485">
    <property type="component" value="Unassembled WGS sequence"/>
</dbReference>
<evidence type="ECO:0000259" key="7">
    <source>
        <dbReference type="Pfam" id="PF00108"/>
    </source>
</evidence>
<dbReference type="GO" id="GO:0003985">
    <property type="term" value="F:acetyl-CoA C-acetyltransferase activity"/>
    <property type="evidence" value="ECO:0007669"/>
    <property type="project" value="UniProtKB-EC"/>
</dbReference>
<dbReference type="InterPro" id="IPR002155">
    <property type="entry name" value="Thiolase"/>
</dbReference>
<dbReference type="InterPro" id="IPR020617">
    <property type="entry name" value="Thiolase_C"/>
</dbReference>
<sequence length="386" mass="37656">MPVPPGCPAPPADAAVLVAARRTPFADAGRELAGCSGTDQAAAALAALAGQVRTLGVGAAVADVVLGVCTGPRGNPARVAALAAGLGPQVPGVSVDRQCGSGLDAVRLGAALVREGAELVLAGGFESGSAARAATGRVERAVFAPPPFPDPDMGPAADDLAAHLGIDRRRQDAYAAASHARALAAAAAGAFDAELVEVAGLRADTRPRPGLHEQRLARFRPAFSAGGTVTAGNSCGVSDGAAAVALVPERIRAAAGLPGLVVRAAVACGGDPALPGAAAAPAALLALRRADVDLPDVGAVEVVEAFAAQVLAFTDALGLDPLGADAGRVCAQGGAIALGHPWGASGAALLVRLFARMVRLDGPRLGLAACAVGGGQGVALVVERVG</sequence>
<comment type="similarity">
    <text evidence="1 6">Belongs to the thiolase-like superfamily. Thiolase family.</text>
</comment>
<evidence type="ECO:0000313" key="10">
    <source>
        <dbReference type="Proteomes" id="UP000239485"/>
    </source>
</evidence>
<dbReference type="PANTHER" id="PTHR18919">
    <property type="entry name" value="ACETYL-COA C-ACYLTRANSFERASE"/>
    <property type="match status" value="1"/>
</dbReference>
<dbReference type="PANTHER" id="PTHR18919:SF107">
    <property type="entry name" value="ACETYL-COA ACETYLTRANSFERASE, CYTOSOLIC"/>
    <property type="match status" value="1"/>
</dbReference>
<dbReference type="InterPro" id="IPR016039">
    <property type="entry name" value="Thiolase-like"/>
</dbReference>
<dbReference type="EMBL" id="PTJD01000005">
    <property type="protein sequence ID" value="PPK96159.1"/>
    <property type="molecule type" value="Genomic_DNA"/>
</dbReference>
<evidence type="ECO:0000256" key="2">
    <source>
        <dbReference type="ARBA" id="ARBA00012705"/>
    </source>
</evidence>
<dbReference type="RefSeq" id="WP_104432516.1">
    <property type="nucleotide sequence ID" value="NZ_PTJD01000005.1"/>
</dbReference>
<evidence type="ECO:0000256" key="1">
    <source>
        <dbReference type="ARBA" id="ARBA00010982"/>
    </source>
</evidence>
<dbReference type="AlphaFoldDB" id="A0A2S6IPK2"/>
<feature type="domain" description="Thiolase C-terminal" evidence="8">
    <location>
        <begin position="263"/>
        <end position="384"/>
    </location>
</feature>
<keyword evidence="4 6" id="KW-0012">Acyltransferase</keyword>
<evidence type="ECO:0000256" key="3">
    <source>
        <dbReference type="ARBA" id="ARBA00022679"/>
    </source>
</evidence>
<protein>
    <recommendedName>
        <fullName evidence="5">Probable acetyl-CoA acetyltransferase</fullName>
        <ecNumber evidence="2">2.3.1.9</ecNumber>
    </recommendedName>
</protein>
<comment type="caution">
    <text evidence="9">The sequence shown here is derived from an EMBL/GenBank/DDBJ whole genome shotgun (WGS) entry which is preliminary data.</text>
</comment>
<dbReference type="InterPro" id="IPR020616">
    <property type="entry name" value="Thiolase_N"/>
</dbReference>
<dbReference type="EC" id="2.3.1.9" evidence="2"/>
<evidence type="ECO:0000256" key="5">
    <source>
        <dbReference type="ARBA" id="ARBA00040529"/>
    </source>
</evidence>
<evidence type="ECO:0000256" key="6">
    <source>
        <dbReference type="RuleBase" id="RU003557"/>
    </source>
</evidence>
<name>A0A2S6IPK2_9ACTN</name>
<accession>A0A2S6IPK2</accession>
<evidence type="ECO:0000256" key="4">
    <source>
        <dbReference type="ARBA" id="ARBA00023315"/>
    </source>
</evidence>
<proteinExistence type="inferred from homology"/>
<organism evidence="9 10">
    <name type="scientific">Kineococcus xinjiangensis</name>
    <dbReference type="NCBI Taxonomy" id="512762"/>
    <lineage>
        <taxon>Bacteria</taxon>
        <taxon>Bacillati</taxon>
        <taxon>Actinomycetota</taxon>
        <taxon>Actinomycetes</taxon>
        <taxon>Kineosporiales</taxon>
        <taxon>Kineosporiaceae</taxon>
        <taxon>Kineococcus</taxon>
    </lineage>
</organism>
<evidence type="ECO:0000259" key="8">
    <source>
        <dbReference type="Pfam" id="PF02803"/>
    </source>
</evidence>
<keyword evidence="3 6" id="KW-0808">Transferase</keyword>
<feature type="domain" description="Thiolase N-terminal" evidence="7">
    <location>
        <begin position="16"/>
        <end position="249"/>
    </location>
</feature>
<reference evidence="9 10" key="1">
    <citation type="submission" date="2018-02" db="EMBL/GenBank/DDBJ databases">
        <title>Genomic Encyclopedia of Archaeal and Bacterial Type Strains, Phase II (KMG-II): from individual species to whole genera.</title>
        <authorList>
            <person name="Goeker M."/>
        </authorList>
    </citation>
    <scope>NUCLEOTIDE SEQUENCE [LARGE SCALE GENOMIC DNA]</scope>
    <source>
        <strain evidence="9 10">DSM 22857</strain>
    </source>
</reference>
<dbReference type="Pfam" id="PF02803">
    <property type="entry name" value="Thiolase_C"/>
    <property type="match status" value="1"/>
</dbReference>
<dbReference type="PIRSF" id="PIRSF000429">
    <property type="entry name" value="Ac-CoA_Ac_transf"/>
    <property type="match status" value="1"/>
</dbReference>
<gene>
    <name evidence="9" type="ORF">CLV92_105261</name>
</gene>
<evidence type="ECO:0000313" key="9">
    <source>
        <dbReference type="EMBL" id="PPK96159.1"/>
    </source>
</evidence>
<dbReference type="OrthoDB" id="1402717at2"/>